<accession>A0A4V4RY16</accession>
<evidence type="ECO:0000313" key="2">
    <source>
        <dbReference type="EMBL" id="TII05775.1"/>
    </source>
</evidence>
<evidence type="ECO:0000313" key="3">
    <source>
        <dbReference type="Proteomes" id="UP000305768"/>
    </source>
</evidence>
<dbReference type="Gene3D" id="1.10.510.10">
    <property type="entry name" value="Transferase(Phosphotransferase) domain 1"/>
    <property type="match status" value="1"/>
</dbReference>
<dbReference type="InterPro" id="IPR000719">
    <property type="entry name" value="Prot_kinase_dom"/>
</dbReference>
<organism evidence="2 3">
    <name type="scientific">Streptococcus suis</name>
    <dbReference type="NCBI Taxonomy" id="1307"/>
    <lineage>
        <taxon>Bacteria</taxon>
        <taxon>Bacillati</taxon>
        <taxon>Bacillota</taxon>
        <taxon>Bacilli</taxon>
        <taxon>Lactobacillales</taxon>
        <taxon>Streptococcaceae</taxon>
        <taxon>Streptococcus</taxon>
    </lineage>
</organism>
<dbReference type="GO" id="GO:0005737">
    <property type="term" value="C:cytoplasm"/>
    <property type="evidence" value="ECO:0007669"/>
    <property type="project" value="TreeGrafter"/>
</dbReference>
<dbReference type="GO" id="GO:0004674">
    <property type="term" value="F:protein serine/threonine kinase activity"/>
    <property type="evidence" value="ECO:0007669"/>
    <property type="project" value="TreeGrafter"/>
</dbReference>
<dbReference type="SMART" id="SM00220">
    <property type="entry name" value="S_TKc"/>
    <property type="match status" value="1"/>
</dbReference>
<name>A0A4V4RY16_STRSU</name>
<dbReference type="PANTHER" id="PTHR44167:SF24">
    <property type="entry name" value="SERINE_THREONINE-PROTEIN KINASE CHK2"/>
    <property type="match status" value="1"/>
</dbReference>
<reference evidence="2 3" key="1">
    <citation type="submission" date="2019-04" db="EMBL/GenBank/DDBJ databases">
        <title>Genome analysis of Streptococcus suis strain WUSS425.</title>
        <authorList>
            <person name="Chen H."/>
            <person name="Gao X."/>
            <person name="Wu Z."/>
        </authorList>
    </citation>
    <scope>NUCLEOTIDE SEQUENCE [LARGE SCALE GENOMIC DNA]</scope>
    <source>
        <strain evidence="2 3">WUSS425</strain>
    </source>
</reference>
<dbReference type="Proteomes" id="UP000305768">
    <property type="component" value="Unassembled WGS sequence"/>
</dbReference>
<dbReference type="SUPFAM" id="SSF56112">
    <property type="entry name" value="Protein kinase-like (PK-like)"/>
    <property type="match status" value="1"/>
</dbReference>
<comment type="caution">
    <text evidence="2">The sequence shown here is derived from an EMBL/GenBank/DDBJ whole genome shotgun (WGS) entry which is preliminary data.</text>
</comment>
<proteinExistence type="predicted"/>
<dbReference type="GO" id="GO:0005524">
    <property type="term" value="F:ATP binding"/>
    <property type="evidence" value="ECO:0007669"/>
    <property type="project" value="InterPro"/>
</dbReference>
<evidence type="ECO:0000259" key="1">
    <source>
        <dbReference type="PROSITE" id="PS50011"/>
    </source>
</evidence>
<feature type="domain" description="Protein kinase" evidence="1">
    <location>
        <begin position="24"/>
        <end position="320"/>
    </location>
</feature>
<dbReference type="Pfam" id="PF00069">
    <property type="entry name" value="Pkinase"/>
    <property type="match status" value="1"/>
</dbReference>
<dbReference type="EMBL" id="SSXP01000017">
    <property type="protein sequence ID" value="TII05775.1"/>
    <property type="molecule type" value="Genomic_DNA"/>
</dbReference>
<sequence>MIRLLYALRQKETRMVNISKTDFQQKSQKLGSGTQGSVYLYPLRTKTGQTKEVAVKIYRNKSLDNNNLQIETHLQRLLGTFRRMPENELKILKTATTMIIDTVKIDDKFKGYVMRKIPEMYLPKKKSLYSDEVKIVERTLAYALNDDETKLKLQEPIISVTGRKIILLKLLYVMSIFHRNDIIVGDISPNNILVYVDPVDQKKNSILFLDTDSFRTKNAMFPLYQPHTPNWIPPECRNSVSDINKFFQSKQTDVWKISILILRLYYFGPQRTAIESSDESINRISSEVSKEFSALIQRGLDKNPDNRPSILEILNALRKG</sequence>
<gene>
    <name evidence="2" type="ORF">FAJ34_09880</name>
</gene>
<dbReference type="AlphaFoldDB" id="A0A4V4RY16"/>
<protein>
    <recommendedName>
        <fullName evidence="1">Protein kinase domain-containing protein</fullName>
    </recommendedName>
</protein>
<dbReference type="Gene3D" id="3.30.200.20">
    <property type="entry name" value="Phosphorylase Kinase, domain 1"/>
    <property type="match status" value="1"/>
</dbReference>
<dbReference type="PANTHER" id="PTHR44167">
    <property type="entry name" value="OVARIAN-SPECIFIC SERINE/THREONINE-PROTEIN KINASE LOK-RELATED"/>
    <property type="match status" value="1"/>
</dbReference>
<dbReference type="PROSITE" id="PS50011">
    <property type="entry name" value="PROTEIN_KINASE_DOM"/>
    <property type="match status" value="1"/>
</dbReference>
<dbReference type="InterPro" id="IPR011009">
    <property type="entry name" value="Kinase-like_dom_sf"/>
</dbReference>